<organism evidence="1 2">
    <name type="scientific">Dreissena polymorpha</name>
    <name type="common">Zebra mussel</name>
    <name type="synonym">Mytilus polymorpha</name>
    <dbReference type="NCBI Taxonomy" id="45954"/>
    <lineage>
        <taxon>Eukaryota</taxon>
        <taxon>Metazoa</taxon>
        <taxon>Spiralia</taxon>
        <taxon>Lophotrochozoa</taxon>
        <taxon>Mollusca</taxon>
        <taxon>Bivalvia</taxon>
        <taxon>Autobranchia</taxon>
        <taxon>Heteroconchia</taxon>
        <taxon>Euheterodonta</taxon>
        <taxon>Imparidentia</taxon>
        <taxon>Neoheterodontei</taxon>
        <taxon>Myida</taxon>
        <taxon>Dreissenoidea</taxon>
        <taxon>Dreissenidae</taxon>
        <taxon>Dreissena</taxon>
    </lineage>
</organism>
<evidence type="ECO:0000313" key="2">
    <source>
        <dbReference type="Proteomes" id="UP000828390"/>
    </source>
</evidence>
<dbReference type="EMBL" id="JAIWYP010000008">
    <property type="protein sequence ID" value="KAH3787196.1"/>
    <property type="molecule type" value="Genomic_DNA"/>
</dbReference>
<protein>
    <submittedName>
        <fullName evidence="1">Uncharacterized protein</fullName>
    </submittedName>
</protein>
<gene>
    <name evidence="1" type="ORF">DPMN_165316</name>
</gene>
<evidence type="ECO:0000313" key="1">
    <source>
        <dbReference type="EMBL" id="KAH3787196.1"/>
    </source>
</evidence>
<accession>A0A9D4EZF5</accession>
<sequence length="81" mass="8665">MNNRAILEGATSLTPPSIAFSRLQGQVRVCLLGKEKKADGVSDHPFTAQPQPSLHADSCWPAWSSLHLQLTAIAASAQRKG</sequence>
<proteinExistence type="predicted"/>
<dbReference type="Proteomes" id="UP000828390">
    <property type="component" value="Unassembled WGS sequence"/>
</dbReference>
<keyword evidence="2" id="KW-1185">Reference proteome</keyword>
<name>A0A9D4EZF5_DREPO</name>
<dbReference type="AlphaFoldDB" id="A0A9D4EZF5"/>
<reference evidence="1" key="1">
    <citation type="journal article" date="2019" name="bioRxiv">
        <title>The Genome of the Zebra Mussel, Dreissena polymorpha: A Resource for Invasive Species Research.</title>
        <authorList>
            <person name="McCartney M.A."/>
            <person name="Auch B."/>
            <person name="Kono T."/>
            <person name="Mallez S."/>
            <person name="Zhang Y."/>
            <person name="Obille A."/>
            <person name="Becker A."/>
            <person name="Abrahante J.E."/>
            <person name="Garbe J."/>
            <person name="Badalamenti J.P."/>
            <person name="Herman A."/>
            <person name="Mangelson H."/>
            <person name="Liachko I."/>
            <person name="Sullivan S."/>
            <person name="Sone E.D."/>
            <person name="Koren S."/>
            <person name="Silverstein K.A.T."/>
            <person name="Beckman K.B."/>
            <person name="Gohl D.M."/>
        </authorList>
    </citation>
    <scope>NUCLEOTIDE SEQUENCE</scope>
    <source>
        <strain evidence="1">Duluth1</strain>
        <tissue evidence="1">Whole animal</tissue>
    </source>
</reference>
<reference evidence="1" key="2">
    <citation type="submission" date="2020-11" db="EMBL/GenBank/DDBJ databases">
        <authorList>
            <person name="McCartney M.A."/>
            <person name="Auch B."/>
            <person name="Kono T."/>
            <person name="Mallez S."/>
            <person name="Becker A."/>
            <person name="Gohl D.M."/>
            <person name="Silverstein K.A.T."/>
            <person name="Koren S."/>
            <person name="Bechman K.B."/>
            <person name="Herman A."/>
            <person name="Abrahante J.E."/>
            <person name="Garbe J."/>
        </authorList>
    </citation>
    <scope>NUCLEOTIDE SEQUENCE</scope>
    <source>
        <strain evidence="1">Duluth1</strain>
        <tissue evidence="1">Whole animal</tissue>
    </source>
</reference>
<comment type="caution">
    <text evidence="1">The sequence shown here is derived from an EMBL/GenBank/DDBJ whole genome shotgun (WGS) entry which is preliminary data.</text>
</comment>